<feature type="transmembrane region" description="Helical" evidence="1">
    <location>
        <begin position="42"/>
        <end position="62"/>
    </location>
</feature>
<sequence>MTLYSEIGIIFYLVILTGLLYLTYKNKWYILDEKNLLKQKLFWLSIGIPVFSFCYFGMFAWWGKTPVLSANGYARFYEISKFPLMLLASSVPLGAIVNNIHRTIQTETQLSRTESQIEMIKIKNKSDSFYAHQKSYADIFKTVPSFIVNRKYTEYDDNKKFVELSISHPYILYMNIFSNSSIDEGYNKTVNPLFIKRVEHYYNEINKAIQMCYGCDINCNKEEIALQLLEINIIKLCRELGVNYRHEKHEFLVMDASKGVSFTTSFYDETQIKQMVTGLRDLLIHLYTLVGLTPSFFVKPKGQGDLIPDYGYNIMMIFRSILPRDNS</sequence>
<dbReference type="AlphaFoldDB" id="A0A3V8Z6Y9"/>
<comment type="caution">
    <text evidence="2">The sequence shown here is derived from an EMBL/GenBank/DDBJ whole genome shotgun (WGS) entry which is preliminary data.</text>
</comment>
<accession>A0A3V8Z6Y9</accession>
<keyword evidence="1" id="KW-1133">Transmembrane helix</keyword>
<proteinExistence type="predicted"/>
<evidence type="ECO:0000256" key="1">
    <source>
        <dbReference type="SAM" id="Phobius"/>
    </source>
</evidence>
<gene>
    <name evidence="2" type="ORF">G4L05_003650</name>
</gene>
<reference evidence="2" key="2">
    <citation type="submission" date="2018-07" db="EMBL/GenBank/DDBJ databases">
        <authorList>
            <consortium name="NCBI Pathogen Detection Project"/>
        </authorList>
    </citation>
    <scope>NUCLEOTIDE SEQUENCE</scope>
    <source>
        <strain evidence="2">10-6404</strain>
    </source>
</reference>
<dbReference type="EMBL" id="DAASSD010000031">
    <property type="protein sequence ID" value="HAE6801415.1"/>
    <property type="molecule type" value="Genomic_DNA"/>
</dbReference>
<keyword evidence="1" id="KW-0812">Transmembrane</keyword>
<evidence type="ECO:0000313" key="2">
    <source>
        <dbReference type="EMBL" id="HAE6801415.1"/>
    </source>
</evidence>
<name>A0A3V8Z6Y9_SALON</name>
<keyword evidence="1" id="KW-0472">Membrane</keyword>
<reference evidence="2" key="1">
    <citation type="journal article" date="2018" name="Genome Biol.">
        <title>SKESA: strategic k-mer extension for scrupulous assemblies.</title>
        <authorList>
            <person name="Souvorov A."/>
            <person name="Agarwala R."/>
            <person name="Lipman D.J."/>
        </authorList>
    </citation>
    <scope>NUCLEOTIDE SEQUENCE</scope>
    <source>
        <strain evidence="2">10-6404</strain>
    </source>
</reference>
<organism evidence="2">
    <name type="scientific">Salmonella oranienberg</name>
    <dbReference type="NCBI Taxonomy" id="28147"/>
    <lineage>
        <taxon>Bacteria</taxon>
        <taxon>Pseudomonadati</taxon>
        <taxon>Pseudomonadota</taxon>
        <taxon>Gammaproteobacteria</taxon>
        <taxon>Enterobacterales</taxon>
        <taxon>Enterobacteriaceae</taxon>
        <taxon>Salmonella</taxon>
    </lineage>
</organism>
<protein>
    <submittedName>
        <fullName evidence="2">Uncharacterized protein</fullName>
    </submittedName>
</protein>
<feature type="transmembrane region" description="Helical" evidence="1">
    <location>
        <begin position="6"/>
        <end position="22"/>
    </location>
</feature>